<keyword evidence="12" id="KW-1185">Reference proteome</keyword>
<dbReference type="RefSeq" id="WP_386255177.1">
    <property type="nucleotide sequence ID" value="NZ_JBHTRV010000018.1"/>
</dbReference>
<feature type="transmembrane region" description="Helical" evidence="10">
    <location>
        <begin position="399"/>
        <end position="418"/>
    </location>
</feature>
<evidence type="ECO:0000313" key="12">
    <source>
        <dbReference type="Proteomes" id="UP001600424"/>
    </source>
</evidence>
<feature type="transmembrane region" description="Helical" evidence="10">
    <location>
        <begin position="455"/>
        <end position="472"/>
    </location>
</feature>
<accession>A0ABW6J0W1</accession>
<evidence type="ECO:0000256" key="8">
    <source>
        <dbReference type="ARBA" id="ARBA00023136"/>
    </source>
</evidence>
<evidence type="ECO:0000256" key="1">
    <source>
        <dbReference type="ARBA" id="ARBA00004651"/>
    </source>
</evidence>
<keyword evidence="4" id="KW-1003">Cell membrane</keyword>
<dbReference type="PANTHER" id="PTHR48086">
    <property type="entry name" value="SODIUM/PROLINE SYMPORTER-RELATED"/>
    <property type="match status" value="1"/>
</dbReference>
<dbReference type="InterPro" id="IPR050277">
    <property type="entry name" value="Sodium:Solute_Symporter"/>
</dbReference>
<evidence type="ECO:0000256" key="10">
    <source>
        <dbReference type="SAM" id="Phobius"/>
    </source>
</evidence>
<feature type="transmembrane region" description="Helical" evidence="10">
    <location>
        <begin position="293"/>
        <end position="320"/>
    </location>
</feature>
<feature type="transmembrane region" description="Helical" evidence="10">
    <location>
        <begin position="492"/>
        <end position="511"/>
    </location>
</feature>
<comment type="caution">
    <text evidence="11">The sequence shown here is derived from an EMBL/GenBank/DDBJ whole genome shotgun (WGS) entry which is preliminary data.</text>
</comment>
<dbReference type="Gene3D" id="1.20.1730.10">
    <property type="entry name" value="Sodium/glucose cotransporter"/>
    <property type="match status" value="1"/>
</dbReference>
<dbReference type="EMBL" id="JBHTRV010000018">
    <property type="protein sequence ID" value="MFE5982675.1"/>
    <property type="molecule type" value="Genomic_DNA"/>
</dbReference>
<reference evidence="11 12" key="1">
    <citation type="submission" date="2024-09" db="EMBL/GenBank/DDBJ databases">
        <title>The Natural Products Discovery Center: Release of the First 8490 Sequenced Strains for Exploring Actinobacteria Biosynthetic Diversity.</title>
        <authorList>
            <person name="Kalkreuter E."/>
            <person name="Kautsar S.A."/>
            <person name="Yang D."/>
            <person name="Bader C.D."/>
            <person name="Teijaro C.N."/>
            <person name="Fluegel L."/>
            <person name="Davis C.M."/>
            <person name="Simpson J.R."/>
            <person name="Lauterbach L."/>
            <person name="Steele A.D."/>
            <person name="Gui C."/>
            <person name="Meng S."/>
            <person name="Li G."/>
            <person name="Viehrig K."/>
            <person name="Ye F."/>
            <person name="Su P."/>
            <person name="Kiefer A.F."/>
            <person name="Nichols A."/>
            <person name="Cepeda A.J."/>
            <person name="Yan W."/>
            <person name="Fan B."/>
            <person name="Jiang Y."/>
            <person name="Adhikari A."/>
            <person name="Zheng C.-J."/>
            <person name="Schuster L."/>
            <person name="Cowan T.M."/>
            <person name="Smanski M.J."/>
            <person name="Chevrette M.G."/>
            <person name="De Carvalho L.P.S."/>
            <person name="Shen B."/>
        </authorList>
    </citation>
    <scope>NUCLEOTIDE SEQUENCE [LARGE SCALE GENOMIC DNA]</scope>
    <source>
        <strain evidence="11 12">NPDC056472</strain>
    </source>
</reference>
<feature type="transmembrane region" description="Helical" evidence="10">
    <location>
        <begin position="424"/>
        <end position="443"/>
    </location>
</feature>
<comment type="subcellular location">
    <subcellularLocation>
        <location evidence="1">Cell membrane</location>
        <topology evidence="1">Multi-pass membrane protein</topology>
    </subcellularLocation>
</comment>
<evidence type="ECO:0000256" key="4">
    <source>
        <dbReference type="ARBA" id="ARBA00022475"/>
    </source>
</evidence>
<dbReference type="InterPro" id="IPR001734">
    <property type="entry name" value="Na/solute_symporter"/>
</dbReference>
<keyword evidence="8 10" id="KW-0472">Membrane</keyword>
<dbReference type="PANTHER" id="PTHR48086:SF6">
    <property type="entry name" value="CATION_ACETATE SYMPORTER ACTP"/>
    <property type="match status" value="1"/>
</dbReference>
<evidence type="ECO:0000256" key="2">
    <source>
        <dbReference type="ARBA" id="ARBA00006434"/>
    </source>
</evidence>
<organism evidence="11 12">
    <name type="scientific">Streptomyces wedmorensis</name>
    <dbReference type="NCBI Taxonomy" id="43759"/>
    <lineage>
        <taxon>Bacteria</taxon>
        <taxon>Bacillati</taxon>
        <taxon>Actinomycetota</taxon>
        <taxon>Actinomycetes</taxon>
        <taxon>Kitasatosporales</taxon>
        <taxon>Streptomycetaceae</taxon>
        <taxon>Streptomyces</taxon>
    </lineage>
</organism>
<keyword evidence="7 10" id="KW-1133">Transmembrane helix</keyword>
<name>A0ABW6J0W1_STRWE</name>
<dbReference type="Proteomes" id="UP001600424">
    <property type="component" value="Unassembled WGS sequence"/>
</dbReference>
<evidence type="ECO:0000256" key="7">
    <source>
        <dbReference type="ARBA" id="ARBA00022989"/>
    </source>
</evidence>
<evidence type="ECO:0000256" key="5">
    <source>
        <dbReference type="ARBA" id="ARBA00022692"/>
    </source>
</evidence>
<evidence type="ECO:0000256" key="9">
    <source>
        <dbReference type="RuleBase" id="RU362091"/>
    </source>
</evidence>
<feature type="transmembrane region" description="Helical" evidence="10">
    <location>
        <begin position="349"/>
        <end position="378"/>
    </location>
</feature>
<feature type="transmembrane region" description="Helical" evidence="10">
    <location>
        <begin position="90"/>
        <end position="108"/>
    </location>
</feature>
<dbReference type="PROSITE" id="PS50283">
    <property type="entry name" value="NA_SOLUT_SYMP_3"/>
    <property type="match status" value="1"/>
</dbReference>
<feature type="transmembrane region" description="Helical" evidence="10">
    <location>
        <begin position="169"/>
        <end position="189"/>
    </location>
</feature>
<feature type="transmembrane region" description="Helical" evidence="10">
    <location>
        <begin position="263"/>
        <end position="281"/>
    </location>
</feature>
<feature type="transmembrane region" description="Helical" evidence="10">
    <location>
        <begin position="60"/>
        <end position="84"/>
    </location>
</feature>
<gene>
    <name evidence="11" type="ORF">ACFQ63_23520</name>
</gene>
<evidence type="ECO:0000313" key="11">
    <source>
        <dbReference type="EMBL" id="MFE5982675.1"/>
    </source>
</evidence>
<dbReference type="Pfam" id="PF00474">
    <property type="entry name" value="SSF"/>
    <property type="match status" value="1"/>
</dbReference>
<comment type="similarity">
    <text evidence="2 9">Belongs to the sodium:solute symporter (SSF) (TC 2.A.21) family.</text>
</comment>
<protein>
    <submittedName>
        <fullName evidence="11">Transporter</fullName>
    </submittedName>
</protein>
<evidence type="ECO:0000256" key="3">
    <source>
        <dbReference type="ARBA" id="ARBA00022448"/>
    </source>
</evidence>
<proteinExistence type="inferred from homology"/>
<feature type="transmembrane region" description="Helical" evidence="10">
    <location>
        <begin position="196"/>
        <end position="217"/>
    </location>
</feature>
<evidence type="ECO:0000256" key="6">
    <source>
        <dbReference type="ARBA" id="ARBA00022847"/>
    </source>
</evidence>
<feature type="transmembrane region" description="Helical" evidence="10">
    <location>
        <begin position="135"/>
        <end position="163"/>
    </location>
</feature>
<sequence>MTPLLLGAGALDPVGSAARTPVISAFLIFIGLCLLWVFTLASQDERPERLYVADRSLPPLLNGFALAGEHITVLTLFAASGAVALFGYDGLATVVDSVIALGVLLLLARKIRDSGHFTLGGLYSLRASGPEPRTAAAVVTLAITIPLLMVQLRAAGISAALLIGLSSDGAQVVCTVLMGCLVACFAAVADLRGTSFVQVVKVPVALLTLAVVTLLAVRKFSWDPGELLAAAVDRSASPDGYLSPGSWVHTAGLGPLNTISDHIVVILGTAMMPHLILRVAASRTGRSARRSMSVAAGLTGAFFLLLIATGFAAAAVVGAAEIGAVDANGQTAPILLASRVLGHGSTARVVLITAVACVAFLAVLTAVTSVTFAAAVSLTHDVLARAERPLTGTGEVRTLRTAVVAVCAVGLALSVGFHRYPVEFLVTFSLSVAATCVFPALVYSFHWPGLDRRGLLWSVYGGLLVCALLTVLSPTVSGTAYALWPEAHFDWYPFHTPGVVSVPLAFLLGWLGSARPAGGGRGIRIGRAVARERSEGGNADHGVLHR</sequence>
<keyword evidence="3" id="KW-0813">Transport</keyword>
<feature type="transmembrane region" description="Helical" evidence="10">
    <location>
        <begin position="20"/>
        <end position="39"/>
    </location>
</feature>
<keyword evidence="6" id="KW-0769">Symport</keyword>
<dbReference type="InterPro" id="IPR038377">
    <property type="entry name" value="Na/Glc_symporter_sf"/>
</dbReference>
<keyword evidence="5 10" id="KW-0812">Transmembrane</keyword>